<reference evidence="1" key="2">
    <citation type="submission" date="2020-07" db="EMBL/GenBank/DDBJ databases">
        <authorList>
            <person name="Vera ALvarez R."/>
            <person name="Arias-Moreno D.M."/>
            <person name="Jimenez-Jacinto V."/>
            <person name="Jimenez-Bremont J.F."/>
            <person name="Swaminathan K."/>
            <person name="Moose S.P."/>
            <person name="Guerrero-Gonzalez M.L."/>
            <person name="Marino-Ramirez L."/>
            <person name="Landsman D."/>
            <person name="Rodriguez-Kessler M."/>
            <person name="Delgado-Sanchez P."/>
        </authorList>
    </citation>
    <scope>NUCLEOTIDE SEQUENCE</scope>
    <source>
        <tissue evidence="1">Cladode</tissue>
    </source>
</reference>
<dbReference type="EMBL" id="GISG01163800">
    <property type="protein sequence ID" value="MBA4650143.1"/>
    <property type="molecule type" value="Transcribed_RNA"/>
</dbReference>
<proteinExistence type="predicted"/>
<organism evidence="1">
    <name type="scientific">Opuntia streptacantha</name>
    <name type="common">Prickly pear cactus</name>
    <name type="synonym">Opuntia cardona</name>
    <dbReference type="NCBI Taxonomy" id="393608"/>
    <lineage>
        <taxon>Eukaryota</taxon>
        <taxon>Viridiplantae</taxon>
        <taxon>Streptophyta</taxon>
        <taxon>Embryophyta</taxon>
        <taxon>Tracheophyta</taxon>
        <taxon>Spermatophyta</taxon>
        <taxon>Magnoliopsida</taxon>
        <taxon>eudicotyledons</taxon>
        <taxon>Gunneridae</taxon>
        <taxon>Pentapetalae</taxon>
        <taxon>Caryophyllales</taxon>
        <taxon>Cactineae</taxon>
        <taxon>Cactaceae</taxon>
        <taxon>Opuntioideae</taxon>
        <taxon>Opuntia</taxon>
    </lineage>
</organism>
<sequence length="113" mass="13425">MPFYVNLMRRMRGPINGLELTGWQARKQSSLQSSHALHHFLLPWSLQLRRRLWWLLWRRLQCPCWRCINRQLLLGLLICHLFYKFEICLDLILGLVLRAAAMAAVRWLRSGGA</sequence>
<evidence type="ECO:0000313" key="1">
    <source>
        <dbReference type="EMBL" id="MBA4650143.1"/>
    </source>
</evidence>
<dbReference type="AlphaFoldDB" id="A0A7C9DW12"/>
<reference evidence="1" key="1">
    <citation type="journal article" date="2013" name="J. Plant Res.">
        <title>Effect of fungi and light on seed germination of three Opuntia species from semiarid lands of central Mexico.</title>
        <authorList>
            <person name="Delgado-Sanchez P."/>
            <person name="Jimenez-Bremont J.F."/>
            <person name="Guerrero-Gonzalez Mde L."/>
            <person name="Flores J."/>
        </authorList>
    </citation>
    <scope>NUCLEOTIDE SEQUENCE</scope>
    <source>
        <tissue evidence="1">Cladode</tissue>
    </source>
</reference>
<protein>
    <submittedName>
        <fullName evidence="1">Uncharacterized protein</fullName>
    </submittedName>
</protein>
<accession>A0A7C9DW12</accession>
<name>A0A7C9DW12_OPUST</name>